<accession>A0A0D2K7N4</accession>
<evidence type="ECO:0000313" key="2">
    <source>
        <dbReference type="Proteomes" id="UP000054498"/>
    </source>
</evidence>
<dbReference type="EMBL" id="KK100399">
    <property type="protein sequence ID" value="KIZ06228.1"/>
    <property type="molecule type" value="Genomic_DNA"/>
</dbReference>
<reference evidence="1 2" key="1">
    <citation type="journal article" date="2013" name="BMC Genomics">
        <title>Reconstruction of the lipid metabolism for the microalga Monoraphidium neglectum from its genome sequence reveals characteristics suitable for biofuel production.</title>
        <authorList>
            <person name="Bogen C."/>
            <person name="Al-Dilaimi A."/>
            <person name="Albersmeier A."/>
            <person name="Wichmann J."/>
            <person name="Grundmann M."/>
            <person name="Rupp O."/>
            <person name="Lauersen K.J."/>
            <person name="Blifernez-Klassen O."/>
            <person name="Kalinowski J."/>
            <person name="Goesmann A."/>
            <person name="Mussgnug J.H."/>
            <person name="Kruse O."/>
        </authorList>
    </citation>
    <scope>NUCLEOTIDE SEQUENCE [LARGE SCALE GENOMIC DNA]</scope>
    <source>
        <strain evidence="1 2">SAG 48.87</strain>
    </source>
</reference>
<dbReference type="GeneID" id="25734618"/>
<keyword evidence="2" id="KW-1185">Reference proteome</keyword>
<dbReference type="Proteomes" id="UP000054498">
    <property type="component" value="Unassembled WGS sequence"/>
</dbReference>
<dbReference type="KEGG" id="mng:MNEG_1740"/>
<feature type="non-terminal residue" evidence="1">
    <location>
        <position position="1"/>
    </location>
</feature>
<dbReference type="RefSeq" id="XP_013905247.1">
    <property type="nucleotide sequence ID" value="XM_014049793.1"/>
</dbReference>
<gene>
    <name evidence="1" type="ORF">MNEG_1740</name>
</gene>
<name>A0A0D2K7N4_9CHLO</name>
<protein>
    <submittedName>
        <fullName evidence="1">Uncharacterized protein</fullName>
    </submittedName>
</protein>
<proteinExistence type="predicted"/>
<sequence length="149" mass="15627">VFCKSAVSRGVVPRRGWEWTKLAAAAGELLPYAFEKSDAQEKWGGENFFSAMMGGRSLRFTAVAALGVEFQGGGNSAEEKAAEGALRKLYSAINGRWVELLAGAATRERRAGGQSGGDVFDDVGGAAVWRALEAAVRANRPNADGSGGM</sequence>
<dbReference type="OrthoDB" id="540248at2759"/>
<evidence type="ECO:0000313" key="1">
    <source>
        <dbReference type="EMBL" id="KIZ06228.1"/>
    </source>
</evidence>
<organism evidence="1 2">
    <name type="scientific">Monoraphidium neglectum</name>
    <dbReference type="NCBI Taxonomy" id="145388"/>
    <lineage>
        <taxon>Eukaryota</taxon>
        <taxon>Viridiplantae</taxon>
        <taxon>Chlorophyta</taxon>
        <taxon>core chlorophytes</taxon>
        <taxon>Chlorophyceae</taxon>
        <taxon>CS clade</taxon>
        <taxon>Sphaeropleales</taxon>
        <taxon>Selenastraceae</taxon>
        <taxon>Monoraphidium</taxon>
    </lineage>
</organism>
<dbReference type="AlphaFoldDB" id="A0A0D2K7N4"/>